<evidence type="ECO:0000256" key="4">
    <source>
        <dbReference type="SAM" id="MobiDB-lite"/>
    </source>
</evidence>
<comment type="similarity">
    <text evidence="3">Belongs to the TTC4 family.</text>
</comment>
<dbReference type="SMART" id="SM00028">
    <property type="entry name" value="TPR"/>
    <property type="match status" value="3"/>
</dbReference>
<gene>
    <name evidence="7" type="primary">ttc4</name>
</gene>
<feature type="region of interest" description="Disordered" evidence="4">
    <location>
        <begin position="196"/>
        <end position="223"/>
    </location>
</feature>
<dbReference type="OrthoDB" id="420195at2759"/>
<name>A0A6P6PGE3_CARAU</name>
<dbReference type="InterPro" id="IPR011990">
    <property type="entry name" value="TPR-like_helical_dom_sf"/>
</dbReference>
<dbReference type="PANTHER" id="PTHR46035:SF1">
    <property type="entry name" value="TETRATRICOPEPTIDE REPEAT PROTEIN 4"/>
    <property type="match status" value="1"/>
</dbReference>
<dbReference type="GO" id="GO:0030544">
    <property type="term" value="F:Hsp70 protein binding"/>
    <property type="evidence" value="ECO:0007669"/>
    <property type="project" value="TreeGrafter"/>
</dbReference>
<proteinExistence type="inferred from homology"/>
<protein>
    <submittedName>
        <fullName evidence="7">Tetratricopeptide repeat protein 4</fullName>
    </submittedName>
</protein>
<feature type="region of interest" description="Disordered" evidence="4">
    <location>
        <begin position="239"/>
        <end position="259"/>
    </location>
</feature>
<dbReference type="GO" id="GO:0005829">
    <property type="term" value="C:cytosol"/>
    <property type="evidence" value="ECO:0007669"/>
    <property type="project" value="TreeGrafter"/>
</dbReference>
<dbReference type="AlphaFoldDB" id="A0A6P6PGE3"/>
<evidence type="ECO:0000256" key="2">
    <source>
        <dbReference type="ARBA" id="ARBA00022803"/>
    </source>
</evidence>
<keyword evidence="6" id="KW-1185">Reference proteome</keyword>
<evidence type="ECO:0000256" key="3">
    <source>
        <dbReference type="ARBA" id="ARBA00023602"/>
    </source>
</evidence>
<dbReference type="CTD" id="7268"/>
<dbReference type="InterPro" id="IPR003124">
    <property type="entry name" value="WH2_dom"/>
</dbReference>
<feature type="domain" description="WH2" evidence="5">
    <location>
        <begin position="222"/>
        <end position="240"/>
    </location>
</feature>
<dbReference type="PROSITE" id="PS51082">
    <property type="entry name" value="WH2"/>
    <property type="match status" value="1"/>
</dbReference>
<dbReference type="PANTHER" id="PTHR46035">
    <property type="entry name" value="TETRATRICOPEPTIDE REPEAT PROTEIN 4"/>
    <property type="match status" value="1"/>
</dbReference>
<accession>A0A6P6PGE3</accession>
<reference evidence="7" key="1">
    <citation type="submission" date="2025-08" db="UniProtKB">
        <authorList>
            <consortium name="RefSeq"/>
        </authorList>
    </citation>
    <scope>IDENTIFICATION</scope>
    <source>
        <strain evidence="7">Wakin</strain>
        <tissue evidence="7">Muscle</tissue>
    </source>
</reference>
<dbReference type="GO" id="GO:0006457">
    <property type="term" value="P:protein folding"/>
    <property type="evidence" value="ECO:0007669"/>
    <property type="project" value="TreeGrafter"/>
</dbReference>
<dbReference type="GO" id="GO:0003779">
    <property type="term" value="F:actin binding"/>
    <property type="evidence" value="ECO:0007669"/>
    <property type="project" value="InterPro"/>
</dbReference>
<dbReference type="RefSeq" id="XP_026120626.1">
    <property type="nucleotide sequence ID" value="XM_026264841.1"/>
</dbReference>
<dbReference type="Gene3D" id="1.25.40.10">
    <property type="entry name" value="Tetratricopeptide repeat domain"/>
    <property type="match status" value="1"/>
</dbReference>
<dbReference type="SUPFAM" id="SSF48452">
    <property type="entry name" value="TPR-like"/>
    <property type="match status" value="1"/>
</dbReference>
<evidence type="ECO:0000256" key="1">
    <source>
        <dbReference type="ARBA" id="ARBA00022737"/>
    </source>
</evidence>
<dbReference type="InterPro" id="IPR019734">
    <property type="entry name" value="TPR_rpt"/>
</dbReference>
<dbReference type="KEGG" id="caua:113099929"/>
<sequence length="403" mass="45790">MSKTMAALGQDEDSDDTMDEFMEKFKTQKYKNAFNESNWEEEFDKVPMFMKKVPENIDPEKQPDLACIQSIIHDDDRTPEEKARSLKDEGNEYFKEKNYKKAIVSYTEGLKKNCMDIELNAVLYTNRAAAHFHLGNMRSALNDATAAKKLKPDHIKAIIRGAQCSMELRNYAGASQWCDEGLKLNPTDKKLQELRATAEKQQREAERDARKAKSKAKKEQNEKEALLAAIKERGIKLLKTKPARHRGSDSEDDGGGGGVSRALMDLELDGISSQKATGARVNMDEQGVLYWPVLFLYPEHSQTDFISAFCENSSFMDHLAVMFGEELPPWDSERKYQPQNLQLFFEDPEQGNLYQVNLENSLLNVLQHQRCLVKAGTPSFIVLVSGSPFSKQFLSGKKVQRLK</sequence>
<dbReference type="GeneID" id="113099929"/>
<organism evidence="6 7">
    <name type="scientific">Carassius auratus</name>
    <name type="common">Goldfish</name>
    <dbReference type="NCBI Taxonomy" id="7957"/>
    <lineage>
        <taxon>Eukaryota</taxon>
        <taxon>Metazoa</taxon>
        <taxon>Chordata</taxon>
        <taxon>Craniata</taxon>
        <taxon>Vertebrata</taxon>
        <taxon>Euteleostomi</taxon>
        <taxon>Actinopterygii</taxon>
        <taxon>Neopterygii</taxon>
        <taxon>Teleostei</taxon>
        <taxon>Ostariophysi</taxon>
        <taxon>Cypriniformes</taxon>
        <taxon>Cyprinidae</taxon>
        <taxon>Cyprininae</taxon>
        <taxon>Carassius</taxon>
    </lineage>
</organism>
<evidence type="ECO:0000313" key="6">
    <source>
        <dbReference type="Proteomes" id="UP000515129"/>
    </source>
</evidence>
<dbReference type="GO" id="GO:0051879">
    <property type="term" value="F:Hsp90 protein binding"/>
    <property type="evidence" value="ECO:0007669"/>
    <property type="project" value="InterPro"/>
</dbReference>
<dbReference type="GO" id="GO:0005634">
    <property type="term" value="C:nucleus"/>
    <property type="evidence" value="ECO:0007669"/>
    <property type="project" value="TreeGrafter"/>
</dbReference>
<keyword evidence="2" id="KW-0802">TPR repeat</keyword>
<dbReference type="Proteomes" id="UP000515129">
    <property type="component" value="Chromosome 6"/>
</dbReference>
<dbReference type="InterPro" id="IPR044059">
    <property type="entry name" value="Csn1/TTC4_wheel"/>
</dbReference>
<dbReference type="CDD" id="cd21380">
    <property type="entry name" value="CTWD_Cns1"/>
    <property type="match status" value="1"/>
</dbReference>
<evidence type="ECO:0000259" key="5">
    <source>
        <dbReference type="PROSITE" id="PS51082"/>
    </source>
</evidence>
<keyword evidence="1" id="KW-0677">Repeat</keyword>
<evidence type="ECO:0000313" key="7">
    <source>
        <dbReference type="RefSeq" id="XP_026120626.1"/>
    </source>
</evidence>
<dbReference type="Pfam" id="PF18972">
    <property type="entry name" value="Wheel"/>
    <property type="match status" value="1"/>
</dbReference>